<feature type="domain" description="TNase-like" evidence="2">
    <location>
        <begin position="38"/>
        <end position="135"/>
    </location>
</feature>
<protein>
    <recommendedName>
        <fullName evidence="2">TNase-like domain-containing protein</fullName>
    </recommendedName>
</protein>
<feature type="chain" id="PRO_5045208432" description="TNase-like domain-containing protein" evidence="1">
    <location>
        <begin position="38"/>
        <end position="154"/>
    </location>
</feature>
<sequence length="154" mass="16707">MYFDKQIRGNQRLQRFLRSASLAVATFMGLAIPAVQAEPITGPVSHIRDGDTFVIRNQPIRLCGIDAPEVGTAGAQEATNYLRELTSGKSVKCIAVNEGTVCDGRSKRTNRDRIVAQCYVGGMDIARALVEARLACDWPKFSGGAYRVVGGCTR</sequence>
<organism evidence="3 4">
    <name type="scientific">Hoeflea alexandrii</name>
    <dbReference type="NCBI Taxonomy" id="288436"/>
    <lineage>
        <taxon>Bacteria</taxon>
        <taxon>Pseudomonadati</taxon>
        <taxon>Pseudomonadota</taxon>
        <taxon>Alphaproteobacteria</taxon>
        <taxon>Hyphomicrobiales</taxon>
        <taxon>Rhizobiaceae</taxon>
        <taxon>Hoeflea</taxon>
    </lineage>
</organism>
<comment type="caution">
    <text evidence="3">The sequence shown here is derived from an EMBL/GenBank/DDBJ whole genome shotgun (WGS) entry which is preliminary data.</text>
</comment>
<dbReference type="SMART" id="SM00318">
    <property type="entry name" value="SNc"/>
    <property type="match status" value="1"/>
</dbReference>
<keyword evidence="1" id="KW-0732">Signal</keyword>
<evidence type="ECO:0000313" key="3">
    <source>
        <dbReference type="EMBL" id="MCO6409045.1"/>
    </source>
</evidence>
<evidence type="ECO:0000259" key="2">
    <source>
        <dbReference type="PROSITE" id="PS50830"/>
    </source>
</evidence>
<reference evidence="3 4" key="1">
    <citation type="submission" date="2020-01" db="EMBL/GenBank/DDBJ databases">
        <title>Genomes of bacteria type strains.</title>
        <authorList>
            <person name="Chen J."/>
            <person name="Zhu S."/>
            <person name="Yang J."/>
        </authorList>
    </citation>
    <scope>NUCLEOTIDE SEQUENCE [LARGE SCALE GENOMIC DNA]</scope>
    <source>
        <strain evidence="3 4">DSM 16655</strain>
    </source>
</reference>
<dbReference type="Pfam" id="PF00565">
    <property type="entry name" value="SNase"/>
    <property type="match status" value="1"/>
</dbReference>
<feature type="signal peptide" evidence="1">
    <location>
        <begin position="1"/>
        <end position="37"/>
    </location>
</feature>
<dbReference type="PROSITE" id="PS50830">
    <property type="entry name" value="TNASE_3"/>
    <property type="match status" value="1"/>
</dbReference>
<dbReference type="RefSeq" id="WP_382266087.1">
    <property type="nucleotide sequence ID" value="NZ_JBHSDD010000021.1"/>
</dbReference>
<proteinExistence type="predicted"/>
<accession>A0ABT1CS77</accession>
<evidence type="ECO:0000313" key="4">
    <source>
        <dbReference type="Proteomes" id="UP001320715"/>
    </source>
</evidence>
<dbReference type="InterPro" id="IPR035437">
    <property type="entry name" value="SNase_OB-fold_sf"/>
</dbReference>
<dbReference type="SUPFAM" id="SSF50199">
    <property type="entry name" value="Staphylococcal nuclease"/>
    <property type="match status" value="1"/>
</dbReference>
<dbReference type="Gene3D" id="2.40.50.90">
    <property type="match status" value="1"/>
</dbReference>
<dbReference type="Proteomes" id="UP001320715">
    <property type="component" value="Unassembled WGS sequence"/>
</dbReference>
<name>A0ABT1CS77_9HYPH</name>
<keyword evidence="4" id="KW-1185">Reference proteome</keyword>
<dbReference type="InterPro" id="IPR016071">
    <property type="entry name" value="Staphylococal_nuclease_OB-fold"/>
</dbReference>
<evidence type="ECO:0000256" key="1">
    <source>
        <dbReference type="SAM" id="SignalP"/>
    </source>
</evidence>
<gene>
    <name evidence="3" type="ORF">GTW23_12740</name>
</gene>
<dbReference type="EMBL" id="JAAAML010000002">
    <property type="protein sequence ID" value="MCO6409045.1"/>
    <property type="molecule type" value="Genomic_DNA"/>
</dbReference>